<comment type="caution">
    <text evidence="4">The sequence shown here is derived from an EMBL/GenBank/DDBJ whole genome shotgun (WGS) entry which is preliminary data.</text>
</comment>
<dbReference type="PANTHER" id="PTHR43046">
    <property type="entry name" value="GDP-MANNOSE MANNOSYL HYDROLASE"/>
    <property type="match status" value="1"/>
</dbReference>
<dbReference type="RefSeq" id="WP_216713709.1">
    <property type="nucleotide sequence ID" value="NZ_JACVEL010000003.1"/>
</dbReference>
<dbReference type="Gene3D" id="3.90.79.10">
    <property type="entry name" value="Nucleoside Triphosphate Pyrophosphohydrolase"/>
    <property type="match status" value="1"/>
</dbReference>
<keyword evidence="5" id="KW-1185">Reference proteome</keyword>
<evidence type="ECO:0000313" key="5">
    <source>
        <dbReference type="Proteomes" id="UP000652681"/>
    </source>
</evidence>
<evidence type="ECO:0000256" key="2">
    <source>
        <dbReference type="ARBA" id="ARBA00022801"/>
    </source>
</evidence>
<dbReference type="Proteomes" id="UP000652681">
    <property type="component" value="Unassembled WGS sequence"/>
</dbReference>
<dbReference type="PANTHER" id="PTHR43046:SF14">
    <property type="entry name" value="MUTT_NUDIX FAMILY PROTEIN"/>
    <property type="match status" value="1"/>
</dbReference>
<dbReference type="AlphaFoldDB" id="A0A8J6P544"/>
<comment type="cofactor">
    <cofactor evidence="1">
        <name>Mg(2+)</name>
        <dbReference type="ChEBI" id="CHEBI:18420"/>
    </cofactor>
</comment>
<reference evidence="4" key="1">
    <citation type="submission" date="2020-09" db="EMBL/GenBank/DDBJ databases">
        <title>Taishania pollutisoli gen. nov., sp. nov., Isolated from Tetrabromobisphenol A-Contaminated Soil.</title>
        <authorList>
            <person name="Chen Q."/>
        </authorList>
    </citation>
    <scope>NUCLEOTIDE SEQUENCE</scope>
    <source>
        <strain evidence="4">CZZ-1</strain>
    </source>
</reference>
<dbReference type="Pfam" id="PF00293">
    <property type="entry name" value="NUDIX"/>
    <property type="match status" value="1"/>
</dbReference>
<dbReference type="GO" id="GO:0016787">
    <property type="term" value="F:hydrolase activity"/>
    <property type="evidence" value="ECO:0007669"/>
    <property type="project" value="UniProtKB-KW"/>
</dbReference>
<dbReference type="PROSITE" id="PS51462">
    <property type="entry name" value="NUDIX"/>
    <property type="match status" value="1"/>
</dbReference>
<organism evidence="4 5">
    <name type="scientific">Taishania pollutisoli</name>
    <dbReference type="NCBI Taxonomy" id="2766479"/>
    <lineage>
        <taxon>Bacteria</taxon>
        <taxon>Pseudomonadati</taxon>
        <taxon>Bacteroidota</taxon>
        <taxon>Flavobacteriia</taxon>
        <taxon>Flavobacteriales</taxon>
        <taxon>Crocinitomicaceae</taxon>
        <taxon>Taishania</taxon>
    </lineage>
</organism>
<name>A0A8J6P544_9FLAO</name>
<dbReference type="SUPFAM" id="SSF55811">
    <property type="entry name" value="Nudix"/>
    <property type="match status" value="1"/>
</dbReference>
<evidence type="ECO:0000259" key="3">
    <source>
        <dbReference type="PROSITE" id="PS51462"/>
    </source>
</evidence>
<accession>A0A8J6P544</accession>
<proteinExistence type="predicted"/>
<gene>
    <name evidence="4" type="ORF">H9Y05_05430</name>
</gene>
<sequence>MSQHRFNIRVYGLLINEKNEVLITDEYRSGLFFTKFPGGGLEWGEGTRDCLIREFKEELSIDIVPGELFYCTDFFVTSAWKATDQLISIYYLVEYPLVNELMFDSYPLPSREERELFRWLPLDQVGAHQFTFPIDQLVAEKLKKD</sequence>
<dbReference type="EMBL" id="JACVEL010000003">
    <property type="protein sequence ID" value="MBC9811914.1"/>
    <property type="molecule type" value="Genomic_DNA"/>
</dbReference>
<feature type="domain" description="Nudix hydrolase" evidence="3">
    <location>
        <begin position="5"/>
        <end position="144"/>
    </location>
</feature>
<protein>
    <submittedName>
        <fullName evidence="4">NUDIX domain-containing protein</fullName>
    </submittedName>
</protein>
<evidence type="ECO:0000313" key="4">
    <source>
        <dbReference type="EMBL" id="MBC9811914.1"/>
    </source>
</evidence>
<evidence type="ECO:0000256" key="1">
    <source>
        <dbReference type="ARBA" id="ARBA00001946"/>
    </source>
</evidence>
<dbReference type="InterPro" id="IPR000086">
    <property type="entry name" value="NUDIX_hydrolase_dom"/>
</dbReference>
<keyword evidence="2" id="KW-0378">Hydrolase</keyword>
<dbReference type="InterPro" id="IPR015797">
    <property type="entry name" value="NUDIX_hydrolase-like_dom_sf"/>
</dbReference>